<organism evidence="1">
    <name type="scientific">marine sediment metagenome</name>
    <dbReference type="NCBI Taxonomy" id="412755"/>
    <lineage>
        <taxon>unclassified sequences</taxon>
        <taxon>metagenomes</taxon>
        <taxon>ecological metagenomes</taxon>
    </lineage>
</organism>
<evidence type="ECO:0000313" key="1">
    <source>
        <dbReference type="EMBL" id="GAH82575.1"/>
    </source>
</evidence>
<name>X1JMB0_9ZZZZ</name>
<dbReference type="EMBL" id="BARU01042228">
    <property type="protein sequence ID" value="GAH82575.1"/>
    <property type="molecule type" value="Genomic_DNA"/>
</dbReference>
<sequence length="63" mass="7126">VADVGLQIYENLLEGGKNPQSVINPSSFHVSLQALRYKIRLLIYLTTANLPFFKTSPDLFSTW</sequence>
<dbReference type="AlphaFoldDB" id="X1JMB0"/>
<feature type="non-terminal residue" evidence="1">
    <location>
        <position position="1"/>
    </location>
</feature>
<proteinExistence type="predicted"/>
<accession>X1JMB0</accession>
<reference evidence="1" key="1">
    <citation type="journal article" date="2014" name="Front. Microbiol.">
        <title>High frequency of phylogenetically diverse reductive dehalogenase-homologous genes in deep subseafloor sedimentary metagenomes.</title>
        <authorList>
            <person name="Kawai M."/>
            <person name="Futagami T."/>
            <person name="Toyoda A."/>
            <person name="Takaki Y."/>
            <person name="Nishi S."/>
            <person name="Hori S."/>
            <person name="Arai W."/>
            <person name="Tsubouchi T."/>
            <person name="Morono Y."/>
            <person name="Uchiyama I."/>
            <person name="Ito T."/>
            <person name="Fujiyama A."/>
            <person name="Inagaki F."/>
            <person name="Takami H."/>
        </authorList>
    </citation>
    <scope>NUCLEOTIDE SEQUENCE</scope>
    <source>
        <strain evidence="1">Expedition CK06-06</strain>
    </source>
</reference>
<comment type="caution">
    <text evidence="1">The sequence shown here is derived from an EMBL/GenBank/DDBJ whole genome shotgun (WGS) entry which is preliminary data.</text>
</comment>
<gene>
    <name evidence="1" type="ORF">S03H2_64926</name>
</gene>
<protein>
    <submittedName>
        <fullName evidence="1">Uncharacterized protein</fullName>
    </submittedName>
</protein>